<gene>
    <name evidence="1" type="ORF">GCM10022247_59340</name>
</gene>
<dbReference type="Proteomes" id="UP001501747">
    <property type="component" value="Unassembled WGS sequence"/>
</dbReference>
<dbReference type="SUPFAM" id="SSF47413">
    <property type="entry name" value="lambda repressor-like DNA-binding domains"/>
    <property type="match status" value="1"/>
</dbReference>
<keyword evidence="2" id="KW-1185">Reference proteome</keyword>
<organism evidence="1 2">
    <name type="scientific">Allokutzneria multivorans</name>
    <dbReference type="NCBI Taxonomy" id="1142134"/>
    <lineage>
        <taxon>Bacteria</taxon>
        <taxon>Bacillati</taxon>
        <taxon>Actinomycetota</taxon>
        <taxon>Actinomycetes</taxon>
        <taxon>Pseudonocardiales</taxon>
        <taxon>Pseudonocardiaceae</taxon>
        <taxon>Allokutzneria</taxon>
    </lineage>
</organism>
<dbReference type="EMBL" id="BAABAL010000019">
    <property type="protein sequence ID" value="GAA4026629.1"/>
    <property type="molecule type" value="Genomic_DNA"/>
</dbReference>
<accession>A0ABP7TIC7</accession>
<sequence>MSAVDDQKIVQRNLALQREWYGEPLGDRVRRLVVAYSTSQAQLADVLGISAPMLSQVMSGRRAKIGNPAVLARLVMLERRVLTAGVAAGDREAVERALEEVRASQPTVGLDTLPVDERGADQAAVSRLRELAVAEELSGAARLLGERYPALAGLLSRAAAEGD</sequence>
<evidence type="ECO:0000313" key="1">
    <source>
        <dbReference type="EMBL" id="GAA4026629.1"/>
    </source>
</evidence>
<dbReference type="InterPro" id="IPR001387">
    <property type="entry name" value="Cro/C1-type_HTH"/>
</dbReference>
<protein>
    <submittedName>
        <fullName evidence="1">Helix-turn-helix transcriptional regulator</fullName>
    </submittedName>
</protein>
<dbReference type="InterPro" id="IPR010982">
    <property type="entry name" value="Lambda_DNA-bd_dom_sf"/>
</dbReference>
<reference evidence="2" key="1">
    <citation type="journal article" date="2019" name="Int. J. Syst. Evol. Microbiol.">
        <title>The Global Catalogue of Microorganisms (GCM) 10K type strain sequencing project: providing services to taxonomists for standard genome sequencing and annotation.</title>
        <authorList>
            <consortium name="The Broad Institute Genomics Platform"/>
            <consortium name="The Broad Institute Genome Sequencing Center for Infectious Disease"/>
            <person name="Wu L."/>
            <person name="Ma J."/>
        </authorList>
    </citation>
    <scope>NUCLEOTIDE SEQUENCE [LARGE SCALE GENOMIC DNA]</scope>
    <source>
        <strain evidence="2">JCM 17342</strain>
    </source>
</reference>
<dbReference type="Gene3D" id="1.10.260.40">
    <property type="entry name" value="lambda repressor-like DNA-binding domains"/>
    <property type="match status" value="1"/>
</dbReference>
<dbReference type="CDD" id="cd00093">
    <property type="entry name" value="HTH_XRE"/>
    <property type="match status" value="1"/>
</dbReference>
<name>A0ABP7TIC7_9PSEU</name>
<comment type="caution">
    <text evidence="1">The sequence shown here is derived from an EMBL/GenBank/DDBJ whole genome shotgun (WGS) entry which is preliminary data.</text>
</comment>
<proteinExistence type="predicted"/>
<evidence type="ECO:0000313" key="2">
    <source>
        <dbReference type="Proteomes" id="UP001501747"/>
    </source>
</evidence>